<dbReference type="RefSeq" id="WP_264014996.1">
    <property type="nucleotide sequence ID" value="NZ_JACKSJ010000208.1"/>
</dbReference>
<gene>
    <name evidence="1" type="ORF">H7I41_23170</name>
</gene>
<dbReference type="SUPFAM" id="SSF52317">
    <property type="entry name" value="Class I glutamine amidotransferase-like"/>
    <property type="match status" value="1"/>
</dbReference>
<dbReference type="GO" id="GO:0033969">
    <property type="term" value="F:gamma-glutamyl-gamma-aminobutyrate hydrolase activity"/>
    <property type="evidence" value="ECO:0007669"/>
    <property type="project" value="TreeGrafter"/>
</dbReference>
<dbReference type="EMBL" id="JACKSJ010000208">
    <property type="protein sequence ID" value="MCV7172829.1"/>
    <property type="molecule type" value="Genomic_DNA"/>
</dbReference>
<dbReference type="PANTHER" id="PTHR43235">
    <property type="entry name" value="GLUTAMINE AMIDOTRANSFERASE PB2B2.05-RELATED"/>
    <property type="match status" value="1"/>
</dbReference>
<protein>
    <submittedName>
        <fullName evidence="1">Gamma-glutamyl-gamma-aminobutyrate hydrolase family protein</fullName>
    </submittedName>
</protein>
<reference evidence="1" key="2">
    <citation type="journal article" date="2022" name="BMC Genomics">
        <title>Comparative genome analysis of mycobacteria focusing on tRNA and non-coding RNA.</title>
        <authorList>
            <person name="Behra P.R.K."/>
            <person name="Pettersson B.M.F."/>
            <person name="Ramesh M."/>
            <person name="Das S."/>
            <person name="Dasgupta S."/>
            <person name="Kirsebom L.A."/>
        </authorList>
    </citation>
    <scope>NUCLEOTIDE SEQUENCE</scope>
    <source>
        <strain evidence="1">DSM 44615</strain>
    </source>
</reference>
<keyword evidence="1" id="KW-0378">Hydrolase</keyword>
<name>A0A9X3BPN6_9MYCO</name>
<evidence type="ECO:0000313" key="1">
    <source>
        <dbReference type="EMBL" id="MCV7172829.1"/>
    </source>
</evidence>
<keyword evidence="2" id="KW-1185">Reference proteome</keyword>
<dbReference type="GO" id="GO:0005829">
    <property type="term" value="C:cytosol"/>
    <property type="evidence" value="ECO:0007669"/>
    <property type="project" value="TreeGrafter"/>
</dbReference>
<dbReference type="Gene3D" id="3.40.50.880">
    <property type="match status" value="1"/>
</dbReference>
<organism evidence="1 2">
    <name type="scientific">[Mycobacterium] manitobense</name>
    <dbReference type="NCBI Taxonomy" id="190147"/>
    <lineage>
        <taxon>Bacteria</taxon>
        <taxon>Bacillati</taxon>
        <taxon>Actinomycetota</taxon>
        <taxon>Actinomycetes</taxon>
        <taxon>Mycobacteriales</taxon>
        <taxon>Mycobacteriaceae</taxon>
        <taxon>Mycolicibacterium</taxon>
    </lineage>
</organism>
<dbReference type="GO" id="GO:0006598">
    <property type="term" value="P:polyamine catabolic process"/>
    <property type="evidence" value="ECO:0007669"/>
    <property type="project" value="TreeGrafter"/>
</dbReference>
<proteinExistence type="predicted"/>
<accession>A0A9X3BPN6</accession>
<dbReference type="InterPro" id="IPR029062">
    <property type="entry name" value="Class_I_gatase-like"/>
</dbReference>
<dbReference type="InterPro" id="IPR011697">
    <property type="entry name" value="Peptidase_C26"/>
</dbReference>
<dbReference type="CDD" id="cd01745">
    <property type="entry name" value="GATase1_2"/>
    <property type="match status" value="1"/>
</dbReference>
<dbReference type="AlphaFoldDB" id="A0A9X3BPN6"/>
<reference evidence="1" key="1">
    <citation type="submission" date="2020-07" db="EMBL/GenBank/DDBJ databases">
        <authorList>
            <person name="Pettersson B.M.F."/>
            <person name="Behra P.R.K."/>
            <person name="Ramesh M."/>
            <person name="Das S."/>
            <person name="Dasgupta S."/>
            <person name="Kirsebom L.A."/>
        </authorList>
    </citation>
    <scope>NUCLEOTIDE SEQUENCE</scope>
    <source>
        <strain evidence="1">DSM 44615</strain>
    </source>
</reference>
<dbReference type="PANTHER" id="PTHR43235:SF1">
    <property type="entry name" value="GLUTAMINE AMIDOTRANSFERASE PB2B2.05-RELATED"/>
    <property type="match status" value="1"/>
</dbReference>
<dbReference type="Pfam" id="PF07722">
    <property type="entry name" value="Peptidase_C26"/>
    <property type="match status" value="1"/>
</dbReference>
<evidence type="ECO:0000313" key="2">
    <source>
        <dbReference type="Proteomes" id="UP001140293"/>
    </source>
</evidence>
<dbReference type="InterPro" id="IPR044668">
    <property type="entry name" value="PuuD-like"/>
</dbReference>
<sequence>MTVVGITLGASERREVVAAFIRAVTGAGGTPVLIPSAIDATDMVDEALGAVDVLLLSSGGDVHPSMYGQDPRTTLDAVDRRRDRMELRAVDVARRHGKRILGVCRGAQVLCVATGGTLFQDLVAEGLGGHVDDSHDRGYATLMHRVKAEVGSTVDRVLSGMETVNSHHHQAIRDVGEVLTATAWAEDGVIEAVEAPGLLGLQWHPEALVAADERHLEPFRWLVTGERGSERR</sequence>
<comment type="caution">
    <text evidence="1">The sequence shown here is derived from an EMBL/GenBank/DDBJ whole genome shotgun (WGS) entry which is preliminary data.</text>
</comment>
<dbReference type="PROSITE" id="PS51273">
    <property type="entry name" value="GATASE_TYPE_1"/>
    <property type="match status" value="1"/>
</dbReference>
<dbReference type="Proteomes" id="UP001140293">
    <property type="component" value="Unassembled WGS sequence"/>
</dbReference>